<dbReference type="Proteomes" id="UP000199144">
    <property type="component" value="Unassembled WGS sequence"/>
</dbReference>
<evidence type="ECO:0000259" key="2">
    <source>
        <dbReference type="PROSITE" id="PS51782"/>
    </source>
</evidence>
<evidence type="ECO:0000313" key="4">
    <source>
        <dbReference type="Proteomes" id="UP000199144"/>
    </source>
</evidence>
<dbReference type="Gene3D" id="3.10.350.10">
    <property type="entry name" value="LysM domain"/>
    <property type="match status" value="1"/>
</dbReference>
<dbReference type="PANTHER" id="PTHR34700">
    <property type="entry name" value="POTASSIUM BINDING PROTEIN KBP"/>
    <property type="match status" value="1"/>
</dbReference>
<feature type="compositionally biased region" description="Low complexity" evidence="1">
    <location>
        <begin position="468"/>
        <end position="523"/>
    </location>
</feature>
<feature type="region of interest" description="Disordered" evidence="1">
    <location>
        <begin position="33"/>
        <end position="89"/>
    </location>
</feature>
<feature type="region of interest" description="Disordered" evidence="1">
    <location>
        <begin position="222"/>
        <end position="251"/>
    </location>
</feature>
<dbReference type="InterPro" id="IPR036779">
    <property type="entry name" value="LysM_dom_sf"/>
</dbReference>
<dbReference type="OrthoDB" id="370541at2"/>
<proteinExistence type="predicted"/>
<feature type="compositionally biased region" description="Polar residues" evidence="1">
    <location>
        <begin position="417"/>
        <end position="437"/>
    </location>
</feature>
<dbReference type="PROSITE" id="PS51782">
    <property type="entry name" value="LYSM"/>
    <property type="match status" value="1"/>
</dbReference>
<evidence type="ECO:0000256" key="1">
    <source>
        <dbReference type="SAM" id="MobiDB-lite"/>
    </source>
</evidence>
<keyword evidence="4" id="KW-1185">Reference proteome</keyword>
<dbReference type="PANTHER" id="PTHR34700:SF4">
    <property type="entry name" value="PHAGE-LIKE ELEMENT PBSX PROTEIN XKDP"/>
    <property type="match status" value="1"/>
</dbReference>
<accession>A0A1I4N8I7</accession>
<feature type="compositionally biased region" description="Pro residues" evidence="1">
    <location>
        <begin position="63"/>
        <end position="76"/>
    </location>
</feature>
<organism evidence="3 4">
    <name type="scientific">Shimia aestuarii</name>
    <dbReference type="NCBI Taxonomy" id="254406"/>
    <lineage>
        <taxon>Bacteria</taxon>
        <taxon>Pseudomonadati</taxon>
        <taxon>Pseudomonadota</taxon>
        <taxon>Alphaproteobacteria</taxon>
        <taxon>Rhodobacterales</taxon>
        <taxon>Roseobacteraceae</taxon>
    </lineage>
</organism>
<feature type="compositionally biased region" description="Low complexity" evidence="1">
    <location>
        <begin position="385"/>
        <end position="409"/>
    </location>
</feature>
<dbReference type="AlphaFoldDB" id="A0A1I4N8I7"/>
<feature type="domain" description="LysM" evidence="2">
    <location>
        <begin position="527"/>
        <end position="576"/>
    </location>
</feature>
<name>A0A1I4N8I7_9RHOB</name>
<protein>
    <recommendedName>
        <fullName evidence="2">LysM domain-containing protein</fullName>
    </recommendedName>
</protein>
<gene>
    <name evidence="3" type="ORF">SAMN04488042_10439</name>
</gene>
<dbReference type="STRING" id="254406.SAMN04488042_10439"/>
<dbReference type="Pfam" id="PF01476">
    <property type="entry name" value="LysM"/>
    <property type="match status" value="1"/>
</dbReference>
<dbReference type="InterPro" id="IPR052196">
    <property type="entry name" value="Bact_Kbp"/>
</dbReference>
<dbReference type="InterPro" id="IPR018392">
    <property type="entry name" value="LysM"/>
</dbReference>
<feature type="compositionally biased region" description="Low complexity" evidence="1">
    <location>
        <begin position="77"/>
        <end position="89"/>
    </location>
</feature>
<dbReference type="EMBL" id="FOTQ01000004">
    <property type="protein sequence ID" value="SFM11705.1"/>
    <property type="molecule type" value="Genomic_DNA"/>
</dbReference>
<reference evidence="3 4" key="1">
    <citation type="submission" date="2016-10" db="EMBL/GenBank/DDBJ databases">
        <authorList>
            <person name="de Groot N.N."/>
        </authorList>
    </citation>
    <scope>NUCLEOTIDE SEQUENCE [LARGE SCALE GENOMIC DNA]</scope>
    <source>
        <strain evidence="3 4">DSM 15283</strain>
    </source>
</reference>
<feature type="region of interest" description="Disordered" evidence="1">
    <location>
        <begin position="385"/>
        <end position="523"/>
    </location>
</feature>
<sequence>MSKLASLLGGNAALVGGGAVVIGVAVVASGVFRQPEPQDPPASEPAVAVAPSTPEPKAEPQPAAEPKPAAPAPAPETPTETTEAPASEDTAVVVEEATAEAETTPVEADKAAAPILPAFDVVRVDGDGNTVIAGRAAPGALIGILLDGDEVAQASADAAGKFASLLVIEPSPQPRVLTLVQRRDEGDLLSDASFIIAPVIPTPAAPAAPDVDEAPVVVAEAEAPATSETTETATETASDTAQEQEEVTETELAKAEIEDSAPKRAPAVLVADEDGVRVVQPAAPETDAPEVLQAVSIDGISYSETGDVAVSGRGQANKFVRLYLDNELADEVAISKAGQWQVLLTDVDPGLYQMRVDEVDEAGRVMSRVEIPFQRETQEKVLAALAPKAKPEPVAETEAPSVEAEPPAAHESGASEPEQTAETVTDQTQETAPTQTADAIPADTTGAEPHETAETVPAAKPDPAPRQTAEASSTETASEEVASSDSTVVVAAETETSEETAQATPTPTPVSAPEQPADPEPAAASVKLVTVQPGFTLWAIATEHYGSGVHFVHVHEANKDQIRDPDLIYPGQIFEVPVRD</sequence>
<dbReference type="CDD" id="cd00118">
    <property type="entry name" value="LysM"/>
    <property type="match status" value="1"/>
</dbReference>
<evidence type="ECO:0000313" key="3">
    <source>
        <dbReference type="EMBL" id="SFM11705.1"/>
    </source>
</evidence>
<feature type="compositionally biased region" description="Low complexity" evidence="1">
    <location>
        <begin position="222"/>
        <end position="241"/>
    </location>
</feature>
<dbReference type="RefSeq" id="WP_131814365.1">
    <property type="nucleotide sequence ID" value="NZ_FOTQ01000004.1"/>
</dbReference>